<dbReference type="PANTHER" id="PTHR30157">
    <property type="entry name" value="FERRIC REDUCTASE, NADPH-DEPENDENT"/>
    <property type="match status" value="1"/>
</dbReference>
<dbReference type="InterPro" id="IPR017927">
    <property type="entry name" value="FAD-bd_FR_type"/>
</dbReference>
<dbReference type="Gene3D" id="2.40.30.10">
    <property type="entry name" value="Translation factors"/>
    <property type="match status" value="1"/>
</dbReference>
<dbReference type="InterPro" id="IPR039374">
    <property type="entry name" value="SIP_fam"/>
</dbReference>
<accession>A0A2T5K6A9</accession>
<evidence type="ECO:0000259" key="2">
    <source>
        <dbReference type="PROSITE" id="PS51384"/>
    </source>
</evidence>
<protein>
    <submittedName>
        <fullName evidence="3">NADPH-dependent ferric siderophore reductase</fullName>
    </submittedName>
</protein>
<proteinExistence type="inferred from homology"/>
<comment type="similarity">
    <text evidence="1">Belongs to the SIP oxidoreductase family.</text>
</comment>
<evidence type="ECO:0000313" key="4">
    <source>
        <dbReference type="Proteomes" id="UP000244060"/>
    </source>
</evidence>
<dbReference type="SUPFAM" id="SSF63380">
    <property type="entry name" value="Riboflavin synthase domain-like"/>
    <property type="match status" value="1"/>
</dbReference>
<dbReference type="PROSITE" id="PS51384">
    <property type="entry name" value="FAD_FR"/>
    <property type="match status" value="1"/>
</dbReference>
<dbReference type="AlphaFoldDB" id="A0A2T5K6A9"/>
<dbReference type="RefSeq" id="WP_108221168.1">
    <property type="nucleotide sequence ID" value="NZ_CP090022.1"/>
</dbReference>
<keyword evidence="4" id="KW-1185">Reference proteome</keyword>
<dbReference type="Gene3D" id="3.40.50.80">
    <property type="entry name" value="Nucleotide-binding domain of ferredoxin-NADP reductase (FNR) module"/>
    <property type="match status" value="1"/>
</dbReference>
<feature type="domain" description="FAD-binding FR-type" evidence="2">
    <location>
        <begin position="91"/>
        <end position="212"/>
    </location>
</feature>
<dbReference type="InterPro" id="IPR017938">
    <property type="entry name" value="Riboflavin_synthase-like_b-brl"/>
</dbReference>
<organism evidence="3 4">
    <name type="scientific">Cereibacter azotoformans</name>
    <dbReference type="NCBI Taxonomy" id="43057"/>
    <lineage>
        <taxon>Bacteria</taxon>
        <taxon>Pseudomonadati</taxon>
        <taxon>Pseudomonadota</taxon>
        <taxon>Alphaproteobacteria</taxon>
        <taxon>Rhodobacterales</taxon>
        <taxon>Paracoccaceae</taxon>
        <taxon>Cereibacter</taxon>
    </lineage>
</organism>
<dbReference type="EMBL" id="QAOT01000010">
    <property type="protein sequence ID" value="PTR17965.1"/>
    <property type="molecule type" value="Genomic_DNA"/>
</dbReference>
<dbReference type="Pfam" id="PF04954">
    <property type="entry name" value="SIP"/>
    <property type="match status" value="1"/>
</dbReference>
<name>A0A2T5K6A9_9RHOB</name>
<dbReference type="PANTHER" id="PTHR30157:SF0">
    <property type="entry name" value="NADPH-DEPENDENT FERRIC-CHELATE REDUCTASE"/>
    <property type="match status" value="1"/>
</dbReference>
<reference evidence="3 4" key="1">
    <citation type="submission" date="2018-04" db="EMBL/GenBank/DDBJ databases">
        <title>Genomic Encyclopedia of Type Strains, Phase III (KMG-III): the genomes of soil and plant-associated and newly described type strains.</title>
        <authorList>
            <person name="Whitman W."/>
        </authorList>
    </citation>
    <scope>NUCLEOTIDE SEQUENCE [LARGE SCALE GENOMIC DNA]</scope>
    <source>
        <strain evidence="3 4">KA25</strain>
    </source>
</reference>
<dbReference type="InterPro" id="IPR039261">
    <property type="entry name" value="FNR_nucleotide-bd"/>
</dbReference>
<dbReference type="InterPro" id="IPR007037">
    <property type="entry name" value="SIP_rossman_dom"/>
</dbReference>
<dbReference type="CDD" id="cd06193">
    <property type="entry name" value="siderophore_interacting"/>
    <property type="match status" value="1"/>
</dbReference>
<dbReference type="Proteomes" id="UP000244060">
    <property type="component" value="Unassembled WGS sequence"/>
</dbReference>
<evidence type="ECO:0000313" key="3">
    <source>
        <dbReference type="EMBL" id="PTR17965.1"/>
    </source>
</evidence>
<evidence type="ECO:0000256" key="1">
    <source>
        <dbReference type="ARBA" id="ARBA00035644"/>
    </source>
</evidence>
<dbReference type="OrthoDB" id="9814826at2"/>
<dbReference type="GO" id="GO:0016491">
    <property type="term" value="F:oxidoreductase activity"/>
    <property type="evidence" value="ECO:0007669"/>
    <property type="project" value="InterPro"/>
</dbReference>
<gene>
    <name evidence="3" type="ORF">C8J28_11089</name>
</gene>
<dbReference type="InterPro" id="IPR013113">
    <property type="entry name" value="SIP_FAD-bd"/>
</dbReference>
<comment type="caution">
    <text evidence="3">The sequence shown here is derived from an EMBL/GenBank/DDBJ whole genome shotgun (WGS) entry which is preliminary data.</text>
</comment>
<sequence length="328" mass="35220">MPVSLTACLPGCAAVALLARAEADDWPVRAVPGGFAVQVWGGEVRLSGLELRLEAADACQLFVLQEAMTLLFEAAGARPMWERVATGDLPPTLSLLRVEGVRDASPSFRRVRLTGNVSRFANGGLHVRLLLPPEGRPPEWPVIDASGRTRWPEGAAALHAPVYTIRALDPRQGWLEIDIFQHPGGRTARWSREVQPGAVVGVMGPGGGWIPEAGFCAFFGDETALPAIARILAALPPTTRGAAHLAVRPSDLPDLPRPPGLSLACVARPRLLAALERLDLPDADRLVWVAGDRGLADAARDRLRGRGLHKREMSVAAYWQDQAAESRA</sequence>
<dbReference type="Pfam" id="PF08021">
    <property type="entry name" value="FAD_binding_9"/>
    <property type="match status" value="1"/>
</dbReference>